<reference evidence="1 2" key="1">
    <citation type="submission" date="2019-06" db="EMBL/GenBank/DDBJ databases">
        <title>Draft genomes of female and male turbot (Scophthalmus maximus).</title>
        <authorList>
            <person name="Xu H."/>
            <person name="Xu X.-W."/>
            <person name="Shao C."/>
            <person name="Chen S."/>
        </authorList>
    </citation>
    <scope>NUCLEOTIDE SEQUENCE [LARGE SCALE GENOMIC DNA]</scope>
    <source>
        <strain evidence="1">Ysfricsl-2016a</strain>
        <tissue evidence="1">Blood</tissue>
    </source>
</reference>
<dbReference type="AlphaFoldDB" id="A0A6A4TUX0"/>
<comment type="caution">
    <text evidence="1">The sequence shown here is derived from an EMBL/GenBank/DDBJ whole genome shotgun (WGS) entry which is preliminary data.</text>
</comment>
<protein>
    <submittedName>
        <fullName evidence="1">Uncharacterized protein</fullName>
    </submittedName>
</protein>
<organism evidence="1 2">
    <name type="scientific">Scophthalmus maximus</name>
    <name type="common">Turbot</name>
    <name type="synonym">Psetta maxima</name>
    <dbReference type="NCBI Taxonomy" id="52904"/>
    <lineage>
        <taxon>Eukaryota</taxon>
        <taxon>Metazoa</taxon>
        <taxon>Chordata</taxon>
        <taxon>Craniata</taxon>
        <taxon>Vertebrata</taxon>
        <taxon>Euteleostomi</taxon>
        <taxon>Actinopterygii</taxon>
        <taxon>Neopterygii</taxon>
        <taxon>Teleostei</taxon>
        <taxon>Neoteleostei</taxon>
        <taxon>Acanthomorphata</taxon>
        <taxon>Carangaria</taxon>
        <taxon>Pleuronectiformes</taxon>
        <taxon>Pleuronectoidei</taxon>
        <taxon>Scophthalmidae</taxon>
        <taxon>Scophthalmus</taxon>
    </lineage>
</organism>
<dbReference type="EMBL" id="VEVO01000001">
    <property type="protein sequence ID" value="KAF0046471.1"/>
    <property type="molecule type" value="Genomic_DNA"/>
</dbReference>
<name>A0A6A4TUX0_SCOMX</name>
<evidence type="ECO:0000313" key="2">
    <source>
        <dbReference type="Proteomes" id="UP000438429"/>
    </source>
</evidence>
<evidence type="ECO:0000313" key="1">
    <source>
        <dbReference type="EMBL" id="KAF0046471.1"/>
    </source>
</evidence>
<accession>A0A6A4TUX0</accession>
<gene>
    <name evidence="1" type="ORF">F2P81_000104</name>
</gene>
<proteinExistence type="predicted"/>
<sequence length="79" mass="8475">MLLLTQRHSSLLNICSAQQCVGEPELHPQQLSGEKNSTAAAAADLLKAADKTAALQSRVQTAETLRTFPAPTNPPRQTH</sequence>
<dbReference type="Proteomes" id="UP000438429">
    <property type="component" value="Unassembled WGS sequence"/>
</dbReference>